<dbReference type="InterPro" id="IPR052536">
    <property type="entry name" value="ABC-4_Integral_Memb_Prot"/>
</dbReference>
<evidence type="ECO:0000256" key="4">
    <source>
        <dbReference type="ARBA" id="ARBA00022989"/>
    </source>
</evidence>
<dbReference type="Proteomes" id="UP000223596">
    <property type="component" value="Unassembled WGS sequence"/>
</dbReference>
<dbReference type="PANTHER" id="PTHR46795:SF3">
    <property type="entry name" value="ABC TRANSPORTER PERMEASE"/>
    <property type="match status" value="1"/>
</dbReference>
<dbReference type="Pfam" id="PF02687">
    <property type="entry name" value="FtsX"/>
    <property type="match status" value="1"/>
</dbReference>
<dbReference type="GeneID" id="35806215"/>
<keyword evidence="4 6" id="KW-1133">Transmembrane helix</keyword>
<feature type="transmembrane region" description="Helical" evidence="6">
    <location>
        <begin position="642"/>
        <end position="664"/>
    </location>
</feature>
<feature type="transmembrane region" description="Helical" evidence="6">
    <location>
        <begin position="18"/>
        <end position="37"/>
    </location>
</feature>
<dbReference type="AlphaFoldDB" id="A0AB36TJJ0"/>
<dbReference type="EMBL" id="PDBW01000001">
    <property type="protein sequence ID" value="PFH04069.1"/>
    <property type="molecule type" value="Genomic_DNA"/>
</dbReference>
<evidence type="ECO:0000256" key="6">
    <source>
        <dbReference type="SAM" id="Phobius"/>
    </source>
</evidence>
<protein>
    <submittedName>
        <fullName evidence="8">ABC transport system permease protein</fullName>
    </submittedName>
</protein>
<dbReference type="RefSeq" id="WP_003514223.1">
    <property type="nucleotide sequence ID" value="NZ_CP013828.1"/>
</dbReference>
<organism evidence="8 9">
    <name type="scientific">Acetivibrio thermocellus AD2</name>
    <dbReference type="NCBI Taxonomy" id="1138384"/>
    <lineage>
        <taxon>Bacteria</taxon>
        <taxon>Bacillati</taxon>
        <taxon>Bacillota</taxon>
        <taxon>Clostridia</taxon>
        <taxon>Eubacteriales</taxon>
        <taxon>Oscillospiraceae</taxon>
        <taxon>Acetivibrio</taxon>
    </lineage>
</organism>
<feature type="transmembrane region" description="Helical" evidence="6">
    <location>
        <begin position="546"/>
        <end position="571"/>
    </location>
</feature>
<feature type="transmembrane region" description="Helical" evidence="6">
    <location>
        <begin position="235"/>
        <end position="253"/>
    </location>
</feature>
<feature type="transmembrane region" description="Helical" evidence="6">
    <location>
        <begin position="609"/>
        <end position="630"/>
    </location>
</feature>
<dbReference type="InterPro" id="IPR003838">
    <property type="entry name" value="ABC3_permease_C"/>
</dbReference>
<sequence>MFFELVSRNSKRSRKENGLFFASLLISIVAFYNILALSKQDIMIFLAKLESDAVNKLLAMIPLFYGMTLFILFFLVYFASKFQLERRKHEFGIYLMLGMRRSKLFFMLLAEDFRSSITALFMGLPIAILLSELISLVTARLAGLGIIGHQISISFQAILWTAVGFYLIKFIAFLILSGKIASQEIGSLLVETPEGTKKDLPSVAYALAFLAGVIFLAAAYGMAISGLAWDEAGKMGLTLILGFAGTLLLFFGLRSVMGFLAKRSGNGQKLQAFTFRQLQENVIHRSTTLAVSSLLILAALCCFSAGVAIAQFYSGLEQHVLDYTFSSDSQDIAVVKETLESHGLDSLFSELFEMRVGYIRSAKDTDNAFEMNSVLEYLARLPGSDDRDVLLNNLGYQTYPHVISLSGYNRLLSVAGKLTIELAEGEAAVYMDNEFVSPAKLEMLNQILALNPEVQIAGENYRLTGTVQSTDLVTDSSITLSFALIVPDADFERFTENDYDIYLNAVLNPEQVAGKSLLNAISETNEKLDAAGLLYESYLQNMGRQLFYIAAASYITIYLAVVFLIIANTIIGVQFLTWQQKTSRRYKTLVRLGASYETLCHSAGKQINWYFGIPAAVAAISSVFGVRALFSGLLSSRVKSNISAMMIISVAMVLLLCVVEYIYMAVVKKSSNRYILTLMVPEREE</sequence>
<gene>
    <name evidence="8" type="ORF">M972_112891</name>
</gene>
<feature type="transmembrane region" description="Helical" evidence="6">
    <location>
        <begin position="202"/>
        <end position="223"/>
    </location>
</feature>
<evidence type="ECO:0000256" key="3">
    <source>
        <dbReference type="ARBA" id="ARBA00022692"/>
    </source>
</evidence>
<proteinExistence type="predicted"/>
<keyword evidence="3 6" id="KW-0812">Transmembrane</keyword>
<evidence type="ECO:0000256" key="5">
    <source>
        <dbReference type="ARBA" id="ARBA00023136"/>
    </source>
</evidence>
<feature type="transmembrane region" description="Helical" evidence="6">
    <location>
        <begin position="289"/>
        <end position="313"/>
    </location>
</feature>
<feature type="transmembrane region" description="Helical" evidence="6">
    <location>
        <begin position="158"/>
        <end position="182"/>
    </location>
</feature>
<evidence type="ECO:0000313" key="9">
    <source>
        <dbReference type="Proteomes" id="UP000223596"/>
    </source>
</evidence>
<name>A0AB36TJJ0_ACETH</name>
<evidence type="ECO:0000259" key="7">
    <source>
        <dbReference type="Pfam" id="PF02687"/>
    </source>
</evidence>
<comment type="caution">
    <text evidence="8">The sequence shown here is derived from an EMBL/GenBank/DDBJ whole genome shotgun (WGS) entry which is preliminary data.</text>
</comment>
<comment type="subcellular location">
    <subcellularLocation>
        <location evidence="1">Cell membrane</location>
        <topology evidence="1">Multi-pass membrane protein</topology>
    </subcellularLocation>
</comment>
<keyword evidence="2" id="KW-1003">Cell membrane</keyword>
<accession>A0AB36TJJ0</accession>
<feature type="domain" description="ABC3 transporter permease C-terminal" evidence="7">
    <location>
        <begin position="63"/>
        <end position="184"/>
    </location>
</feature>
<reference evidence="8 9" key="1">
    <citation type="submission" date="2017-09" db="EMBL/GenBank/DDBJ databases">
        <title>Evaluation of Pacific Biosciences Sequencing Technology to Finishing C. thermocellum Genome Sequences.</title>
        <authorList>
            <person name="Brown S."/>
        </authorList>
    </citation>
    <scope>NUCLEOTIDE SEQUENCE [LARGE SCALE GENOMIC DNA]</scope>
    <source>
        <strain evidence="8 9">AD2</strain>
    </source>
</reference>
<feature type="transmembrane region" description="Helical" evidence="6">
    <location>
        <begin position="116"/>
        <end position="137"/>
    </location>
</feature>
<dbReference type="GO" id="GO:0005886">
    <property type="term" value="C:plasma membrane"/>
    <property type="evidence" value="ECO:0007669"/>
    <property type="project" value="UniProtKB-SubCell"/>
</dbReference>
<dbReference type="PANTHER" id="PTHR46795">
    <property type="entry name" value="ABC TRANSPORTER PERMEASE-RELATED-RELATED"/>
    <property type="match status" value="1"/>
</dbReference>
<keyword evidence="5 6" id="KW-0472">Membrane</keyword>
<evidence type="ECO:0000256" key="2">
    <source>
        <dbReference type="ARBA" id="ARBA00022475"/>
    </source>
</evidence>
<feature type="transmembrane region" description="Helical" evidence="6">
    <location>
        <begin position="57"/>
        <end position="79"/>
    </location>
</feature>
<evidence type="ECO:0000256" key="1">
    <source>
        <dbReference type="ARBA" id="ARBA00004651"/>
    </source>
</evidence>
<evidence type="ECO:0000313" key="8">
    <source>
        <dbReference type="EMBL" id="PFH04069.1"/>
    </source>
</evidence>